<feature type="compositionally biased region" description="Polar residues" evidence="1">
    <location>
        <begin position="1"/>
        <end position="10"/>
    </location>
</feature>
<feature type="non-terminal residue" evidence="3">
    <location>
        <position position="150"/>
    </location>
</feature>
<gene>
    <name evidence="3" type="primary">Ell2_0</name>
    <name evidence="3" type="ORF">SERLUN_R05754</name>
</gene>
<dbReference type="Gene3D" id="1.10.10.2670">
    <property type="entry name" value="E3 ubiquitin-protein ligase"/>
    <property type="match status" value="1"/>
</dbReference>
<reference evidence="3 4" key="1">
    <citation type="submission" date="2019-09" db="EMBL/GenBank/DDBJ databases">
        <title>Bird 10,000 Genomes (B10K) Project - Family phase.</title>
        <authorList>
            <person name="Zhang G."/>
        </authorList>
    </citation>
    <scope>NUCLEOTIDE SEQUENCE [LARGE SCALE GENOMIC DNA]</scope>
    <source>
        <strain evidence="3">B10K-DU-002-03</strain>
        <tissue evidence="3">Muscle</tissue>
    </source>
</reference>
<keyword evidence="4" id="KW-1185">Reference proteome</keyword>
<dbReference type="GO" id="GO:0008023">
    <property type="term" value="C:transcription elongation factor complex"/>
    <property type="evidence" value="ECO:0007669"/>
    <property type="project" value="InterPro"/>
</dbReference>
<feature type="region of interest" description="Disordered" evidence="1">
    <location>
        <begin position="124"/>
        <end position="150"/>
    </location>
</feature>
<feature type="domain" description="RNA polymerase II elongation factor ELL N-terminal" evidence="2">
    <location>
        <begin position="2"/>
        <end position="124"/>
    </location>
</feature>
<dbReference type="Proteomes" id="UP000553648">
    <property type="component" value="Unassembled WGS sequence"/>
</dbReference>
<accession>A0A7L1D063</accession>
<dbReference type="GO" id="GO:0032968">
    <property type="term" value="P:positive regulation of transcription elongation by RNA polymerase II"/>
    <property type="evidence" value="ECO:0007669"/>
    <property type="project" value="TreeGrafter"/>
</dbReference>
<feature type="non-terminal residue" evidence="3">
    <location>
        <position position="1"/>
    </location>
</feature>
<dbReference type="GO" id="GO:0006368">
    <property type="term" value="P:transcription elongation by RNA polymerase II"/>
    <property type="evidence" value="ECO:0007669"/>
    <property type="project" value="InterPro"/>
</dbReference>
<dbReference type="PANTHER" id="PTHR23288:SF8">
    <property type="entry name" value="RNA POLYMERASE II ELONGATION FACTOR ELL2"/>
    <property type="match status" value="1"/>
</dbReference>
<comment type="caution">
    <text evidence="3">The sequence shown here is derived from an EMBL/GenBank/DDBJ whole genome shotgun (WGS) entry which is preliminary data.</text>
</comment>
<feature type="region of interest" description="Disordered" evidence="1">
    <location>
        <begin position="1"/>
        <end position="20"/>
    </location>
</feature>
<dbReference type="EMBL" id="VXBA01002325">
    <property type="protein sequence ID" value="NXM70335.1"/>
    <property type="molecule type" value="Genomic_DNA"/>
</dbReference>
<name>A0A7L1D063_9PASS</name>
<organism evidence="3 4">
    <name type="scientific">Serilophus lunatus</name>
    <name type="common">silver-breasted broadbill</name>
    <dbReference type="NCBI Taxonomy" id="239386"/>
    <lineage>
        <taxon>Eukaryota</taxon>
        <taxon>Metazoa</taxon>
        <taxon>Chordata</taxon>
        <taxon>Craniata</taxon>
        <taxon>Vertebrata</taxon>
        <taxon>Euteleostomi</taxon>
        <taxon>Archelosauria</taxon>
        <taxon>Archosauria</taxon>
        <taxon>Dinosauria</taxon>
        <taxon>Saurischia</taxon>
        <taxon>Theropoda</taxon>
        <taxon>Coelurosauria</taxon>
        <taxon>Aves</taxon>
        <taxon>Neognathae</taxon>
        <taxon>Neoaves</taxon>
        <taxon>Telluraves</taxon>
        <taxon>Australaves</taxon>
        <taxon>Passeriformes</taxon>
        <taxon>Eurylaimidae</taxon>
        <taxon>Serilophus</taxon>
    </lineage>
</organism>
<dbReference type="InterPro" id="IPR031176">
    <property type="entry name" value="ELL/occludin"/>
</dbReference>
<evidence type="ECO:0000313" key="3">
    <source>
        <dbReference type="EMBL" id="NXM70335.1"/>
    </source>
</evidence>
<dbReference type="InterPro" id="IPR042065">
    <property type="entry name" value="E3_ELL-like"/>
</dbReference>
<feature type="compositionally biased region" description="Polar residues" evidence="1">
    <location>
        <begin position="125"/>
        <end position="136"/>
    </location>
</feature>
<evidence type="ECO:0000259" key="2">
    <source>
        <dbReference type="Pfam" id="PF10390"/>
    </source>
</evidence>
<sequence>KVRRAPQSTADPVPERKRTAPLNPANIIRRIFSGVSRRSLRDRVIHLLALRNYKKPELIVRLQRDGLQQKDADCLGEILQEVASLNAKDNSFSLKEHFFPDIQKDWPGYSERDRQVLELILSRKAASSPNATSTRHLPSPGPSGQGAPSR</sequence>
<proteinExistence type="predicted"/>
<dbReference type="GO" id="GO:0042795">
    <property type="term" value="P:snRNA transcription by RNA polymerase II"/>
    <property type="evidence" value="ECO:0007669"/>
    <property type="project" value="TreeGrafter"/>
</dbReference>
<protein>
    <submittedName>
        <fullName evidence="3">ELL2 factor</fullName>
    </submittedName>
</protein>
<dbReference type="InterPro" id="IPR019464">
    <property type="entry name" value="ELL_N"/>
</dbReference>
<dbReference type="GO" id="GO:0000987">
    <property type="term" value="F:cis-regulatory region sequence-specific DNA binding"/>
    <property type="evidence" value="ECO:0007669"/>
    <property type="project" value="TreeGrafter"/>
</dbReference>
<dbReference type="SUPFAM" id="SSF46785">
    <property type="entry name" value="Winged helix' DNA-binding domain"/>
    <property type="match status" value="1"/>
</dbReference>
<evidence type="ECO:0000256" key="1">
    <source>
        <dbReference type="SAM" id="MobiDB-lite"/>
    </source>
</evidence>
<evidence type="ECO:0000313" key="4">
    <source>
        <dbReference type="Proteomes" id="UP000553648"/>
    </source>
</evidence>
<dbReference type="AlphaFoldDB" id="A0A7L1D063"/>
<dbReference type="InterPro" id="IPR036390">
    <property type="entry name" value="WH_DNA-bd_sf"/>
</dbReference>
<dbReference type="Pfam" id="PF10390">
    <property type="entry name" value="ELL"/>
    <property type="match status" value="1"/>
</dbReference>
<dbReference type="PANTHER" id="PTHR23288">
    <property type="entry name" value="OCCLUDIN AND RNA POLYMERASE II ELONGATION FACTOR ELL"/>
    <property type="match status" value="1"/>
</dbReference>
<dbReference type="OrthoDB" id="6284217at2759"/>